<keyword evidence="1" id="KW-0732">Signal</keyword>
<feature type="signal peptide" evidence="1">
    <location>
        <begin position="1"/>
        <end position="18"/>
    </location>
</feature>
<dbReference type="Gene3D" id="3.40.33.10">
    <property type="entry name" value="CAP"/>
    <property type="match status" value="1"/>
</dbReference>
<reference evidence="2 3" key="1">
    <citation type="submission" date="2018-11" db="EMBL/GenBank/DDBJ databases">
        <authorList>
            <consortium name="Pathogen Informatics"/>
        </authorList>
    </citation>
    <scope>NUCLEOTIDE SEQUENCE [LARGE SCALE GENOMIC DNA]</scope>
    <source>
        <strain>Dakar</strain>
        <strain evidence="3">Senegal</strain>
    </source>
</reference>
<dbReference type="Proteomes" id="UP000279833">
    <property type="component" value="Unassembled WGS sequence"/>
</dbReference>
<proteinExistence type="predicted"/>
<dbReference type="SUPFAM" id="SSF55797">
    <property type="entry name" value="PR-1-like"/>
    <property type="match status" value="1"/>
</dbReference>
<evidence type="ECO:0000313" key="3">
    <source>
        <dbReference type="Proteomes" id="UP000279833"/>
    </source>
</evidence>
<gene>
    <name evidence="2" type="ORF">SCUD_LOCUS21578</name>
</gene>
<keyword evidence="3" id="KW-1185">Reference proteome</keyword>
<protein>
    <submittedName>
        <fullName evidence="2">Uncharacterized protein</fullName>
    </submittedName>
</protein>
<evidence type="ECO:0000256" key="1">
    <source>
        <dbReference type="SAM" id="SignalP"/>
    </source>
</evidence>
<dbReference type="AlphaFoldDB" id="A0A3P8K3G4"/>
<accession>A0A3P8K3G4</accession>
<feature type="chain" id="PRO_5017964228" evidence="1">
    <location>
        <begin position="19"/>
        <end position="170"/>
    </location>
</feature>
<dbReference type="InterPro" id="IPR035940">
    <property type="entry name" value="CAP_sf"/>
</dbReference>
<evidence type="ECO:0000313" key="2">
    <source>
        <dbReference type="EMBL" id="VDP75843.1"/>
    </source>
</evidence>
<dbReference type="EMBL" id="UZAK01046846">
    <property type="protein sequence ID" value="VDP75843.1"/>
    <property type="molecule type" value="Genomic_DNA"/>
</dbReference>
<name>A0A3P8K3G4_9TREM</name>
<sequence length="170" mass="19956">MLSFFLFFVYLYIRLRQLHNCPKLKLNYRLIKSAQIHSEYLQKLHQLQKIDHLICGQNIALIIGQQNCQIAVAEFISQLKLDHHGKPESIEWTSLPSMGLFSNEHSRSRSRDSNPPHEWGHRYALLERPVLGRNGYPLLPGFPWWSTFNRHINSTIKLLKSPRNPLFSDN</sequence>
<organism evidence="2 3">
    <name type="scientific">Schistosoma curassoni</name>
    <dbReference type="NCBI Taxonomy" id="6186"/>
    <lineage>
        <taxon>Eukaryota</taxon>
        <taxon>Metazoa</taxon>
        <taxon>Spiralia</taxon>
        <taxon>Lophotrochozoa</taxon>
        <taxon>Platyhelminthes</taxon>
        <taxon>Trematoda</taxon>
        <taxon>Digenea</taxon>
        <taxon>Strigeidida</taxon>
        <taxon>Schistosomatoidea</taxon>
        <taxon>Schistosomatidae</taxon>
        <taxon>Schistosoma</taxon>
    </lineage>
</organism>